<dbReference type="Pfam" id="PF04390">
    <property type="entry name" value="LptE"/>
    <property type="match status" value="1"/>
</dbReference>
<dbReference type="HAMAP" id="MF_01186">
    <property type="entry name" value="LPS_assembly_LptE"/>
    <property type="match status" value="1"/>
</dbReference>
<accession>A0ABT5I615</accession>
<keyword evidence="3 6" id="KW-0564">Palmitate</keyword>
<keyword evidence="2 6" id="KW-0472">Membrane</keyword>
<dbReference type="PANTHER" id="PTHR38098:SF1">
    <property type="entry name" value="LPS-ASSEMBLY LIPOPROTEIN LPTE"/>
    <property type="match status" value="1"/>
</dbReference>
<dbReference type="PROSITE" id="PS51257">
    <property type="entry name" value="PROKAR_LIPOPROTEIN"/>
    <property type="match status" value="1"/>
</dbReference>
<evidence type="ECO:0000256" key="3">
    <source>
        <dbReference type="ARBA" id="ARBA00023139"/>
    </source>
</evidence>
<keyword evidence="5 6" id="KW-0449">Lipoprotein</keyword>
<sequence length="175" mass="19068">MNRLIKSTLLAGALLALSACGFHLRGLSAPLTPLPFASIAIQQAGSLAEPLQSALQRDGRVQLQSRAADAEVVLTINSTANAKDILTINRGGKVNEYLLTYRVEASVQRKGDELPLPLTVVVRRELSYSDSAVLGKEREEALLLEDMRRDAVQQLIRRLAYLPVLQSKPDASIKP</sequence>
<name>A0ABT5I615_VOGIN</name>
<protein>
    <recommendedName>
        <fullName evidence="6">LPS-assembly lipoprotein LptE</fullName>
    </recommendedName>
</protein>
<comment type="caution">
    <text evidence="7">The sequence shown here is derived from an EMBL/GenBank/DDBJ whole genome shotgun (WGS) entry which is preliminary data.</text>
</comment>
<dbReference type="Gene3D" id="3.30.160.150">
    <property type="entry name" value="Lipoprotein like domain"/>
    <property type="match status" value="1"/>
</dbReference>
<dbReference type="PANTHER" id="PTHR38098">
    <property type="entry name" value="LPS-ASSEMBLY LIPOPROTEIN LPTE"/>
    <property type="match status" value="1"/>
</dbReference>
<evidence type="ECO:0000256" key="1">
    <source>
        <dbReference type="ARBA" id="ARBA00022729"/>
    </source>
</evidence>
<comment type="subcellular location">
    <subcellularLocation>
        <location evidence="6">Cell outer membrane</location>
        <topology evidence="6">Lipid-anchor</topology>
    </subcellularLocation>
</comment>
<comment type="subunit">
    <text evidence="6">Component of the lipopolysaccharide transport and assembly complex. Interacts with LptD.</text>
</comment>
<dbReference type="Proteomes" id="UP001221566">
    <property type="component" value="Unassembled WGS sequence"/>
</dbReference>
<dbReference type="EMBL" id="JAQQKY010000007">
    <property type="protein sequence ID" value="MDC7691627.1"/>
    <property type="molecule type" value="Genomic_DNA"/>
</dbReference>
<evidence type="ECO:0000256" key="2">
    <source>
        <dbReference type="ARBA" id="ARBA00023136"/>
    </source>
</evidence>
<organism evidence="7 8">
    <name type="scientific">Vogesella indigofera</name>
    <name type="common">Pseudomonas indigofera</name>
    <dbReference type="NCBI Taxonomy" id="45465"/>
    <lineage>
        <taxon>Bacteria</taxon>
        <taxon>Pseudomonadati</taxon>
        <taxon>Pseudomonadota</taxon>
        <taxon>Betaproteobacteria</taxon>
        <taxon>Neisseriales</taxon>
        <taxon>Chromobacteriaceae</taxon>
        <taxon>Vogesella</taxon>
    </lineage>
</organism>
<evidence type="ECO:0000256" key="5">
    <source>
        <dbReference type="ARBA" id="ARBA00023288"/>
    </source>
</evidence>
<comment type="similarity">
    <text evidence="6">Belongs to the LptE lipoprotein family.</text>
</comment>
<evidence type="ECO:0000256" key="4">
    <source>
        <dbReference type="ARBA" id="ARBA00023237"/>
    </source>
</evidence>
<keyword evidence="8" id="KW-1185">Reference proteome</keyword>
<evidence type="ECO:0000256" key="6">
    <source>
        <dbReference type="HAMAP-Rule" id="MF_01186"/>
    </source>
</evidence>
<comment type="function">
    <text evidence="6">Together with LptD, is involved in the assembly of lipopolysaccharide (LPS) at the surface of the outer membrane. Required for the proper assembly of LptD. Binds LPS and may serve as the LPS recognition site at the outer membrane.</text>
</comment>
<dbReference type="InterPro" id="IPR007485">
    <property type="entry name" value="LPS_assembly_LptE"/>
</dbReference>
<dbReference type="RefSeq" id="WP_272803565.1">
    <property type="nucleotide sequence ID" value="NZ_JAQQKY010000007.1"/>
</dbReference>
<proteinExistence type="inferred from homology"/>
<keyword evidence="1 6" id="KW-0732">Signal</keyword>
<evidence type="ECO:0000313" key="8">
    <source>
        <dbReference type="Proteomes" id="UP001221566"/>
    </source>
</evidence>
<evidence type="ECO:0000313" key="7">
    <source>
        <dbReference type="EMBL" id="MDC7691627.1"/>
    </source>
</evidence>
<keyword evidence="4 6" id="KW-0998">Cell outer membrane</keyword>
<reference evidence="7 8" key="1">
    <citation type="submission" date="2023-01" db="EMBL/GenBank/DDBJ databases">
        <title>Novel species of the genus Vogesella isolated from rivers.</title>
        <authorList>
            <person name="Lu H."/>
        </authorList>
    </citation>
    <scope>NUCLEOTIDE SEQUENCE [LARGE SCALE GENOMIC DNA]</scope>
    <source>
        <strain evidence="7 8">SH7W</strain>
    </source>
</reference>
<gene>
    <name evidence="6 7" type="primary">lptE</name>
    <name evidence="7" type="ORF">PQU93_12670</name>
</gene>